<organism evidence="3 4">
    <name type="scientific">Methylomonas subterranea</name>
    <dbReference type="NCBI Taxonomy" id="2952225"/>
    <lineage>
        <taxon>Bacteria</taxon>
        <taxon>Pseudomonadati</taxon>
        <taxon>Pseudomonadota</taxon>
        <taxon>Gammaproteobacteria</taxon>
        <taxon>Methylococcales</taxon>
        <taxon>Methylococcaceae</taxon>
        <taxon>Methylomonas</taxon>
    </lineage>
</organism>
<evidence type="ECO:0000259" key="2">
    <source>
        <dbReference type="Pfam" id="PF01593"/>
    </source>
</evidence>
<evidence type="ECO:0000313" key="4">
    <source>
        <dbReference type="Proteomes" id="UP001524499"/>
    </source>
</evidence>
<comment type="caution">
    <text evidence="3">The sequence shown here is derived from an EMBL/GenBank/DDBJ whole genome shotgun (WGS) entry which is preliminary data.</text>
</comment>
<name>A0ABT1TE69_9GAMM</name>
<dbReference type="Proteomes" id="UP001524499">
    <property type="component" value="Unassembled WGS sequence"/>
</dbReference>
<evidence type="ECO:0000313" key="3">
    <source>
        <dbReference type="EMBL" id="MCQ8103752.1"/>
    </source>
</evidence>
<protein>
    <submittedName>
        <fullName evidence="3">FAD-dependent oxidoreductase</fullName>
    </submittedName>
</protein>
<dbReference type="PANTHER" id="PTHR43563">
    <property type="entry name" value="AMINE OXIDASE"/>
    <property type="match status" value="1"/>
</dbReference>
<keyword evidence="4" id="KW-1185">Reference proteome</keyword>
<dbReference type="InterPro" id="IPR036188">
    <property type="entry name" value="FAD/NAD-bd_sf"/>
</dbReference>
<dbReference type="RefSeq" id="WP_256601490.1">
    <property type="nucleotide sequence ID" value="NZ_JANIBJ010000009.1"/>
</dbReference>
<dbReference type="Pfam" id="PF01593">
    <property type="entry name" value="Amino_oxidase"/>
    <property type="match status" value="1"/>
</dbReference>
<dbReference type="SUPFAM" id="SSF54373">
    <property type="entry name" value="FAD-linked reductases, C-terminal domain"/>
    <property type="match status" value="1"/>
</dbReference>
<gene>
    <name evidence="3" type="ORF">NP590_06515</name>
</gene>
<feature type="domain" description="Amine oxidase" evidence="2">
    <location>
        <begin position="100"/>
        <end position="357"/>
    </location>
</feature>
<dbReference type="PANTHER" id="PTHR43563:SF1">
    <property type="entry name" value="AMINE OXIDASE [FLAVIN-CONTAINING] B"/>
    <property type="match status" value="1"/>
</dbReference>
<dbReference type="Gene3D" id="3.50.50.60">
    <property type="entry name" value="FAD/NAD(P)-binding domain"/>
    <property type="match status" value="2"/>
</dbReference>
<dbReference type="Pfam" id="PF13450">
    <property type="entry name" value="NAD_binding_8"/>
    <property type="match status" value="1"/>
</dbReference>
<dbReference type="InterPro" id="IPR002937">
    <property type="entry name" value="Amino_oxidase"/>
</dbReference>
<dbReference type="EMBL" id="JANIBJ010000009">
    <property type="protein sequence ID" value="MCQ8103752.1"/>
    <property type="molecule type" value="Genomic_DNA"/>
</dbReference>
<dbReference type="InterPro" id="IPR050703">
    <property type="entry name" value="Flavin_MAO"/>
</dbReference>
<evidence type="ECO:0000256" key="1">
    <source>
        <dbReference type="ARBA" id="ARBA00005995"/>
    </source>
</evidence>
<accession>A0ABT1TE69</accession>
<reference evidence="3 4" key="1">
    <citation type="submission" date="2022-07" db="EMBL/GenBank/DDBJ databases">
        <title>Methylomonas rivi sp. nov., Methylomonas rosea sp. nov., Methylomonas aureus sp. nov. and Methylomonas subterranea sp. nov., four novel methanotrophs isolated from a freshwater creek and the deep terrestrial subsurface.</title>
        <authorList>
            <person name="Abin C."/>
            <person name="Sankaranarayanan K."/>
            <person name="Garner C."/>
            <person name="Sindelar R."/>
            <person name="Kotary K."/>
            <person name="Garner R."/>
            <person name="Barclay S."/>
            <person name="Lawson P."/>
            <person name="Krumholz L."/>
        </authorList>
    </citation>
    <scope>NUCLEOTIDE SEQUENCE [LARGE SCALE GENOMIC DNA]</scope>
    <source>
        <strain evidence="3 4">SURF-2</strain>
    </source>
</reference>
<sequence length="363" mass="40378">MTPMLDVAIIGAGLSGLALAERLHDGRRNIAVFEARERRGGRILTHIAREADLALDLGPTWLWPNRQPRMAALSKRLGLTLFRQWDGGHSLYQIDATRVPSLYIDLETHADSRRIEGGCGRLIDGLSKLLPDDLTHLRHRLLSLTDCQTHIKLLFATAAGERRIQARQVVLAAPPRLLAETVRFQPALPAKFAHILRETPTWMAGHAKALLVYEQAFWRQYGFSGNALLRYPGAALAELYDACPADRRTAALFGFFGLPATTRAYYRDKLEELVARQLTGLFGAAAVNPSRVIIQDWSTETFTATDADRIPPNEHPAYGQAALQLDHWRDKLYFCGSETASREGGYMEGALEAAERVFQALAV</sequence>
<comment type="similarity">
    <text evidence="1">Belongs to the flavin monoamine oxidase family.</text>
</comment>
<proteinExistence type="inferred from homology"/>
<dbReference type="SUPFAM" id="SSF51905">
    <property type="entry name" value="FAD/NAD(P)-binding domain"/>
    <property type="match status" value="1"/>
</dbReference>